<dbReference type="InterPro" id="IPR019378">
    <property type="entry name" value="GDP-Fuc_O-FucTrfase"/>
</dbReference>
<evidence type="ECO:0000313" key="8">
    <source>
        <dbReference type="RefSeq" id="XP_071910005.1"/>
    </source>
</evidence>
<dbReference type="PANTHER" id="PTHR31288">
    <property type="entry name" value="O-FUCOSYLTRANSFERASE FAMILY PROTEIN"/>
    <property type="match status" value="1"/>
</dbReference>
<evidence type="ECO:0000256" key="3">
    <source>
        <dbReference type="ARBA" id="ARBA00022679"/>
    </source>
</evidence>
<keyword evidence="3" id="KW-0808">Transferase</keyword>
<organism evidence="7 8">
    <name type="scientific">Coffea arabica</name>
    <name type="common">Arabian coffee</name>
    <dbReference type="NCBI Taxonomy" id="13443"/>
    <lineage>
        <taxon>Eukaryota</taxon>
        <taxon>Viridiplantae</taxon>
        <taxon>Streptophyta</taxon>
        <taxon>Embryophyta</taxon>
        <taxon>Tracheophyta</taxon>
        <taxon>Spermatophyta</taxon>
        <taxon>Magnoliopsida</taxon>
        <taxon>eudicotyledons</taxon>
        <taxon>Gunneridae</taxon>
        <taxon>Pentapetalae</taxon>
        <taxon>asterids</taxon>
        <taxon>lamiids</taxon>
        <taxon>Gentianales</taxon>
        <taxon>Rubiaceae</taxon>
        <taxon>Ixoroideae</taxon>
        <taxon>Gardenieae complex</taxon>
        <taxon>Bertiereae - Coffeeae clade</taxon>
        <taxon>Coffeeae</taxon>
        <taxon>Coffea</taxon>
    </lineage>
</organism>
<keyword evidence="4" id="KW-0294">Fucose metabolism</keyword>
<sequence length="454" mass="51506">MNTTIFLASFLPQSITDPFHSLTSSVSCNHFPQLIKPHSLRRSKKQKILLFHGVFLADQVIKGKIGLVDMPVSLDIQQGLLKVSKHSLVKLASGPWKEDDEAMRPCWKKLYKTKKGEQTNGYISLSLTKGPEYHALQIANAIMIAKHLGATLVLPDIKGGKVSEKRMFGEIYDPQKFTTSLDGVIQVVKDPINQQVGEKVVIVKVPERVTEKFISAHIEPILKKKKQVRLTSQYQSSNLTKAKEIGDYLNPYACLAMFGSLDLHPQLKELVDSMVRTLRFLSWKSSAGKFITVDVKVTEFKNKLSCQRNDTTSKEYCYGAEEIGQFLEKIGFRKGTTVYLTQTEWHESLRPLRKYFPNTFTKDAVMPIDLKARYLDSGNFEYEKFIDFYLCMQSDVFVATTMNMFYNNVAEMRIASGKTQILIPANKLSTSAADYLSPHILKKNHMAYSCLCKI</sequence>
<keyword evidence="7" id="KW-1185">Reference proteome</keyword>
<dbReference type="InterPro" id="IPR024709">
    <property type="entry name" value="FucosylTrfase_pln"/>
</dbReference>
<gene>
    <name evidence="8" type="primary">LOC113691275</name>
</gene>
<evidence type="ECO:0000256" key="1">
    <source>
        <dbReference type="ARBA" id="ARBA00007737"/>
    </source>
</evidence>
<evidence type="ECO:0000256" key="2">
    <source>
        <dbReference type="ARBA" id="ARBA00022676"/>
    </source>
</evidence>
<name>A0ABM4URU4_COFAR</name>
<keyword evidence="2" id="KW-0328">Glycosyltransferase</keyword>
<protein>
    <recommendedName>
        <fullName evidence="6">O-fucosyltransferase family protein</fullName>
    </recommendedName>
</protein>
<comment type="similarity">
    <text evidence="1">Belongs to the glycosyltransferase GT106 family.</text>
</comment>
<dbReference type="Proteomes" id="UP001652660">
    <property type="component" value="Chromosome 6c"/>
</dbReference>
<keyword evidence="5" id="KW-0119">Carbohydrate metabolism</keyword>
<proteinExistence type="inferred from homology"/>
<evidence type="ECO:0000256" key="6">
    <source>
        <dbReference type="ARBA" id="ARBA00030350"/>
    </source>
</evidence>
<reference evidence="8" key="1">
    <citation type="submission" date="2025-08" db="UniProtKB">
        <authorList>
            <consortium name="RefSeq"/>
        </authorList>
    </citation>
    <scope>IDENTIFICATION</scope>
    <source>
        <tissue evidence="8">Leaves</tissue>
    </source>
</reference>
<accession>A0ABM4URU4</accession>
<dbReference type="PANTHER" id="PTHR31288:SF31">
    <property type="entry name" value="O-FUCOSYLTRANSFERASE FAMILY PROTEIN"/>
    <property type="match status" value="1"/>
</dbReference>
<evidence type="ECO:0000256" key="4">
    <source>
        <dbReference type="ARBA" id="ARBA00023253"/>
    </source>
</evidence>
<dbReference type="GeneID" id="113691275"/>
<dbReference type="Gene3D" id="3.40.50.11350">
    <property type="match status" value="1"/>
</dbReference>
<evidence type="ECO:0000256" key="5">
    <source>
        <dbReference type="ARBA" id="ARBA00023277"/>
    </source>
</evidence>
<dbReference type="Pfam" id="PF10250">
    <property type="entry name" value="O-FucT"/>
    <property type="match status" value="1"/>
</dbReference>
<dbReference type="RefSeq" id="XP_071910005.1">
    <property type="nucleotide sequence ID" value="XM_072053904.1"/>
</dbReference>
<evidence type="ECO:0000313" key="7">
    <source>
        <dbReference type="Proteomes" id="UP001652660"/>
    </source>
</evidence>